<comment type="caution">
    <text evidence="4">The sequence shown here is derived from an EMBL/GenBank/DDBJ whole genome shotgun (WGS) entry which is preliminary data.</text>
</comment>
<proteinExistence type="inferred from homology"/>
<dbReference type="Pfam" id="PF00833">
    <property type="entry name" value="Ribosomal_S17e"/>
    <property type="match status" value="1"/>
</dbReference>
<evidence type="ECO:0000256" key="2">
    <source>
        <dbReference type="ARBA" id="ARBA00022980"/>
    </source>
</evidence>
<dbReference type="EMBL" id="JAAMPC010000012">
    <property type="protein sequence ID" value="KAG2277240.1"/>
    <property type="molecule type" value="Genomic_DNA"/>
</dbReference>
<dbReference type="GO" id="GO:1990904">
    <property type="term" value="C:ribonucleoprotein complex"/>
    <property type="evidence" value="ECO:0007669"/>
    <property type="project" value="UniProtKB-KW"/>
</dbReference>
<dbReference type="OrthoDB" id="1727351at2759"/>
<dbReference type="InterPro" id="IPR036401">
    <property type="entry name" value="Ribosomal_eS17_sf"/>
</dbReference>
<dbReference type="Gene3D" id="1.10.60.20">
    <property type="entry name" value="Ribosomal protein S17e-like"/>
    <property type="match status" value="1"/>
</dbReference>
<evidence type="ECO:0000313" key="5">
    <source>
        <dbReference type="Proteomes" id="UP000886595"/>
    </source>
</evidence>
<dbReference type="GO" id="GO:0003735">
    <property type="term" value="F:structural constituent of ribosome"/>
    <property type="evidence" value="ECO:0007669"/>
    <property type="project" value="InterPro"/>
</dbReference>
<organism evidence="4 5">
    <name type="scientific">Brassica carinata</name>
    <name type="common">Ethiopian mustard</name>
    <name type="synonym">Abyssinian cabbage</name>
    <dbReference type="NCBI Taxonomy" id="52824"/>
    <lineage>
        <taxon>Eukaryota</taxon>
        <taxon>Viridiplantae</taxon>
        <taxon>Streptophyta</taxon>
        <taxon>Embryophyta</taxon>
        <taxon>Tracheophyta</taxon>
        <taxon>Spermatophyta</taxon>
        <taxon>Magnoliopsida</taxon>
        <taxon>eudicotyledons</taxon>
        <taxon>Gunneridae</taxon>
        <taxon>Pentapetalae</taxon>
        <taxon>rosids</taxon>
        <taxon>malvids</taxon>
        <taxon>Brassicales</taxon>
        <taxon>Brassicaceae</taxon>
        <taxon>Brassiceae</taxon>
        <taxon>Brassica</taxon>
    </lineage>
</organism>
<dbReference type="InterPro" id="IPR001210">
    <property type="entry name" value="Ribosomal_eS17"/>
</dbReference>
<evidence type="ECO:0000256" key="1">
    <source>
        <dbReference type="ARBA" id="ARBA00010444"/>
    </source>
</evidence>
<evidence type="ECO:0000313" key="4">
    <source>
        <dbReference type="EMBL" id="KAG2277240.1"/>
    </source>
</evidence>
<dbReference type="PANTHER" id="PTHR10732:SF26">
    <property type="entry name" value="SMALL RIBOSOMAL SUBUNIT PROTEIN ES17W"/>
    <property type="match status" value="1"/>
</dbReference>
<comment type="similarity">
    <text evidence="1">Belongs to the eukaryotic ribosomal protein eS17 family.</text>
</comment>
<gene>
    <name evidence="4" type="ORF">Bca52824_059795</name>
</gene>
<keyword evidence="3" id="KW-0687">Ribonucleoprotein</keyword>
<keyword evidence="2" id="KW-0689">Ribosomal protein</keyword>
<dbReference type="Proteomes" id="UP000886595">
    <property type="component" value="Unassembled WGS sequence"/>
</dbReference>
<keyword evidence="5" id="KW-1185">Reference proteome</keyword>
<dbReference type="GO" id="GO:0006412">
    <property type="term" value="P:translation"/>
    <property type="evidence" value="ECO:0007669"/>
    <property type="project" value="InterPro"/>
</dbReference>
<dbReference type="PANTHER" id="PTHR10732">
    <property type="entry name" value="40S RIBOSOMAL PROTEIN S17"/>
    <property type="match status" value="1"/>
</dbReference>
<dbReference type="SUPFAM" id="SSF116820">
    <property type="entry name" value="Rps17e-like"/>
    <property type="match status" value="1"/>
</dbReference>
<dbReference type="GO" id="GO:0005840">
    <property type="term" value="C:ribosome"/>
    <property type="evidence" value="ECO:0007669"/>
    <property type="project" value="UniProtKB-KW"/>
</dbReference>
<evidence type="ECO:0000256" key="3">
    <source>
        <dbReference type="ARBA" id="ARBA00023274"/>
    </source>
</evidence>
<dbReference type="AlphaFoldDB" id="A0A8X7QYR2"/>
<reference evidence="4 5" key="1">
    <citation type="submission" date="2020-02" db="EMBL/GenBank/DDBJ databases">
        <authorList>
            <person name="Ma Q."/>
            <person name="Huang Y."/>
            <person name="Song X."/>
            <person name="Pei D."/>
        </authorList>
    </citation>
    <scope>NUCLEOTIDE SEQUENCE [LARGE SCALE GENOMIC DNA]</scope>
    <source>
        <strain evidence="4">Sxm20200214</strain>
        <tissue evidence="4">Leaf</tissue>
    </source>
</reference>
<name>A0A8X7QYR2_BRACI</name>
<sequence>MGRVRTKTMKKSTRQVIEKYYSRITLDFHTNKKILEEVGAFSYRALIPAGRKLDDEVPKRTELLSAHSRHLWSLETV</sequence>
<accession>A0A8X7QYR2</accession>
<protein>
    <submittedName>
        <fullName evidence="4">Uncharacterized protein</fullName>
    </submittedName>
</protein>